<sequence length="61" mass="6434">FLSNLKIRGDFGDDSNRGPAAQIAGWTQEEDQQQDQTPAADTLVSLGAVGLVNAVTSEARC</sequence>
<dbReference type="EMBL" id="KI670586">
    <property type="protein sequence ID" value="ETL49415.1"/>
    <property type="molecule type" value="Genomic_DNA"/>
</dbReference>
<dbReference type="Proteomes" id="UP000053864">
    <property type="component" value="Unassembled WGS sequence"/>
</dbReference>
<evidence type="ECO:0000313" key="3">
    <source>
        <dbReference type="Proteomes" id="UP000053864"/>
    </source>
</evidence>
<name>W2JSQ3_PHYNI</name>
<feature type="region of interest" description="Disordered" evidence="1">
    <location>
        <begin position="1"/>
        <end position="21"/>
    </location>
</feature>
<organism evidence="2 3">
    <name type="scientific">Phytophthora nicotianae</name>
    <name type="common">Potato buckeye rot agent</name>
    <name type="synonym">Phytophthora parasitica</name>
    <dbReference type="NCBI Taxonomy" id="4792"/>
    <lineage>
        <taxon>Eukaryota</taxon>
        <taxon>Sar</taxon>
        <taxon>Stramenopiles</taxon>
        <taxon>Oomycota</taxon>
        <taxon>Peronosporomycetes</taxon>
        <taxon>Peronosporales</taxon>
        <taxon>Peronosporaceae</taxon>
        <taxon>Phytophthora</taxon>
    </lineage>
</organism>
<reference evidence="2 3" key="1">
    <citation type="submission" date="2013-11" db="EMBL/GenBank/DDBJ databases">
        <title>The Genome Sequence of Phytophthora parasitica CJ05E6.</title>
        <authorList>
            <consortium name="The Broad Institute Genomics Platform"/>
            <person name="Russ C."/>
            <person name="Tyler B."/>
            <person name="Panabieres F."/>
            <person name="Shan W."/>
            <person name="Tripathy S."/>
            <person name="Grunwald N."/>
            <person name="Machado M."/>
            <person name="Johnson C.S."/>
            <person name="Arredondo F."/>
            <person name="Hong C."/>
            <person name="Coffey M."/>
            <person name="Young S.K."/>
            <person name="Zeng Q."/>
            <person name="Gargeya S."/>
            <person name="Fitzgerald M."/>
            <person name="Abouelleil A."/>
            <person name="Alvarado L."/>
            <person name="Chapman S.B."/>
            <person name="Gainer-Dewar J."/>
            <person name="Goldberg J."/>
            <person name="Griggs A."/>
            <person name="Gujja S."/>
            <person name="Hansen M."/>
            <person name="Howarth C."/>
            <person name="Imamovic A."/>
            <person name="Ireland A."/>
            <person name="Larimer J."/>
            <person name="McCowan C."/>
            <person name="Murphy C."/>
            <person name="Pearson M."/>
            <person name="Poon T.W."/>
            <person name="Priest M."/>
            <person name="Roberts A."/>
            <person name="Saif S."/>
            <person name="Shea T."/>
            <person name="Sykes S."/>
            <person name="Wortman J."/>
            <person name="Nusbaum C."/>
            <person name="Birren B."/>
        </authorList>
    </citation>
    <scope>NUCLEOTIDE SEQUENCE [LARGE SCALE GENOMIC DNA]</scope>
    <source>
        <strain evidence="2 3">CJ05E6</strain>
    </source>
</reference>
<dbReference type="AlphaFoldDB" id="W2JSQ3"/>
<accession>W2JSQ3</accession>
<evidence type="ECO:0000313" key="2">
    <source>
        <dbReference type="EMBL" id="ETL49415.1"/>
    </source>
</evidence>
<proteinExistence type="predicted"/>
<feature type="compositionally biased region" description="Basic and acidic residues" evidence="1">
    <location>
        <begin position="7"/>
        <end position="16"/>
    </location>
</feature>
<protein>
    <submittedName>
        <fullName evidence="2">Uncharacterized protein</fullName>
    </submittedName>
</protein>
<evidence type="ECO:0000256" key="1">
    <source>
        <dbReference type="SAM" id="MobiDB-lite"/>
    </source>
</evidence>
<gene>
    <name evidence="2" type="ORF">L916_01097</name>
</gene>
<feature type="non-terminal residue" evidence="2">
    <location>
        <position position="1"/>
    </location>
</feature>